<feature type="transmembrane region" description="Helical" evidence="1">
    <location>
        <begin position="56"/>
        <end position="73"/>
    </location>
</feature>
<gene>
    <name evidence="2" type="ORF">GCM10025862_24310</name>
</gene>
<name>A0ABQ6HPL3_9MICO</name>
<keyword evidence="1" id="KW-0472">Membrane</keyword>
<evidence type="ECO:0000313" key="3">
    <source>
        <dbReference type="Proteomes" id="UP001157109"/>
    </source>
</evidence>
<accession>A0ABQ6HPL3</accession>
<dbReference type="RefSeq" id="WP_277626844.1">
    <property type="nucleotide sequence ID" value="NZ_BSUJ01000001.1"/>
</dbReference>
<dbReference type="Proteomes" id="UP001157109">
    <property type="component" value="Unassembled WGS sequence"/>
</dbReference>
<sequence>MQPYPVVPWRSPVVPRDPHEPHRVASPLGLFFDLIFVVAIASAGAQWHHALIEGHYNALLGYVMAFGAIWWAWLNYTWYSSAYDNDDVVFRVLSFVIMTGALMLAAGIPSLFAAASR</sequence>
<evidence type="ECO:0000256" key="1">
    <source>
        <dbReference type="SAM" id="Phobius"/>
    </source>
</evidence>
<dbReference type="EMBL" id="BSUJ01000001">
    <property type="protein sequence ID" value="GMA20410.1"/>
    <property type="molecule type" value="Genomic_DNA"/>
</dbReference>
<keyword evidence="3" id="KW-1185">Reference proteome</keyword>
<comment type="caution">
    <text evidence="2">The sequence shown here is derived from an EMBL/GenBank/DDBJ whole genome shotgun (WGS) entry which is preliminary data.</text>
</comment>
<evidence type="ECO:0008006" key="4">
    <source>
        <dbReference type="Google" id="ProtNLM"/>
    </source>
</evidence>
<feature type="transmembrane region" description="Helical" evidence="1">
    <location>
        <begin position="93"/>
        <end position="115"/>
    </location>
</feature>
<dbReference type="PANTHER" id="PTHR36840:SF1">
    <property type="entry name" value="BLL5714 PROTEIN"/>
    <property type="match status" value="1"/>
</dbReference>
<organism evidence="2 3">
    <name type="scientific">Arsenicicoccus piscis</name>
    <dbReference type="NCBI Taxonomy" id="673954"/>
    <lineage>
        <taxon>Bacteria</taxon>
        <taxon>Bacillati</taxon>
        <taxon>Actinomycetota</taxon>
        <taxon>Actinomycetes</taxon>
        <taxon>Micrococcales</taxon>
        <taxon>Intrasporangiaceae</taxon>
        <taxon>Arsenicicoccus</taxon>
    </lineage>
</organism>
<dbReference type="Pfam" id="PF06772">
    <property type="entry name" value="LtrA"/>
    <property type="match status" value="1"/>
</dbReference>
<proteinExistence type="predicted"/>
<reference evidence="3" key="1">
    <citation type="journal article" date="2019" name="Int. J. Syst. Evol. Microbiol.">
        <title>The Global Catalogue of Microorganisms (GCM) 10K type strain sequencing project: providing services to taxonomists for standard genome sequencing and annotation.</title>
        <authorList>
            <consortium name="The Broad Institute Genomics Platform"/>
            <consortium name="The Broad Institute Genome Sequencing Center for Infectious Disease"/>
            <person name="Wu L."/>
            <person name="Ma J."/>
        </authorList>
    </citation>
    <scope>NUCLEOTIDE SEQUENCE [LARGE SCALE GENOMIC DNA]</scope>
    <source>
        <strain evidence="3">NBRC 105830</strain>
    </source>
</reference>
<dbReference type="PANTHER" id="PTHR36840">
    <property type="entry name" value="BLL5714 PROTEIN"/>
    <property type="match status" value="1"/>
</dbReference>
<dbReference type="InterPro" id="IPR010640">
    <property type="entry name" value="Low_temperature_requirement_A"/>
</dbReference>
<keyword evidence="1" id="KW-0812">Transmembrane</keyword>
<keyword evidence="1" id="KW-1133">Transmembrane helix</keyword>
<feature type="transmembrane region" description="Helical" evidence="1">
    <location>
        <begin position="24"/>
        <end position="44"/>
    </location>
</feature>
<protein>
    <recommendedName>
        <fullName evidence="4">Low temperature requirement protein A</fullName>
    </recommendedName>
</protein>
<evidence type="ECO:0000313" key="2">
    <source>
        <dbReference type="EMBL" id="GMA20410.1"/>
    </source>
</evidence>